<feature type="domain" description="Gfo/Idh/MocA-like oxidoreductase N-terminal" evidence="2">
    <location>
        <begin position="3"/>
        <end position="97"/>
    </location>
</feature>
<keyword evidence="5" id="KW-1185">Reference proteome</keyword>
<evidence type="ECO:0000313" key="4">
    <source>
        <dbReference type="EMBL" id="MDF2260921.1"/>
    </source>
</evidence>
<dbReference type="SUPFAM" id="SSF55347">
    <property type="entry name" value="Glyceraldehyde-3-phosphate dehydrogenase-like, C-terminal domain"/>
    <property type="match status" value="1"/>
</dbReference>
<dbReference type="EMBL" id="JARHTQ010000043">
    <property type="protein sequence ID" value="MDF2260921.1"/>
    <property type="molecule type" value="Genomic_DNA"/>
</dbReference>
<dbReference type="PANTHER" id="PTHR43818:SF11">
    <property type="entry name" value="BCDNA.GH03377"/>
    <property type="match status" value="1"/>
</dbReference>
<dbReference type="PANTHER" id="PTHR43818">
    <property type="entry name" value="BCDNA.GH03377"/>
    <property type="match status" value="1"/>
</dbReference>
<gene>
    <name evidence="4" type="ORF">P2L57_35970</name>
</gene>
<dbReference type="SUPFAM" id="SSF51735">
    <property type="entry name" value="NAD(P)-binding Rossmann-fold domains"/>
    <property type="match status" value="1"/>
</dbReference>
<proteinExistence type="predicted"/>
<dbReference type="Gene3D" id="3.30.360.10">
    <property type="entry name" value="Dihydrodipicolinate Reductase, domain 2"/>
    <property type="match status" value="1"/>
</dbReference>
<comment type="caution">
    <text evidence="4">The sequence shown here is derived from an EMBL/GenBank/DDBJ whole genome shotgun (WGS) entry which is preliminary data.</text>
</comment>
<dbReference type="Pfam" id="PF22725">
    <property type="entry name" value="GFO_IDH_MocA_C3"/>
    <property type="match status" value="1"/>
</dbReference>
<evidence type="ECO:0000259" key="3">
    <source>
        <dbReference type="Pfam" id="PF22725"/>
    </source>
</evidence>
<keyword evidence="1" id="KW-0560">Oxidoreductase</keyword>
<sequence>MRRALLVGAGEVGAKHVAALAGADALTVAGIADPCPLAELPPGIPLFASWRSALTALCPDLVVVAAPPGTALTAARDAAAAGAAVLVEKPATTEPAALAPQPGDERIFVAFQPHFAPGLDELLTWPPVIERAEVVLAVRRDAGYFRDWRRTYATAGGVLHQQAIHGLSLALRLMPGDARTVDATVVHRRGLAETEDHVTAELLLTGGRTVRIDARVDHPGPPRHHLVLHLADGRRLPVRGRNLEAGLGDPGDAPTHERLRRRMYAAVLDAVAEGPIHPCLFPLSALRRPLEVIDRVYRDARRIRAAHPAAA</sequence>
<name>A0ABT5ZAQ4_9ACTN</name>
<reference evidence="4 5" key="1">
    <citation type="submission" date="2023-03" db="EMBL/GenBank/DDBJ databases">
        <title>Draft genome sequence of type strain Streptomyces ferralitis JCM 14344.</title>
        <authorList>
            <person name="Klaysubun C."/>
            <person name="Duangmal K."/>
        </authorList>
    </citation>
    <scope>NUCLEOTIDE SEQUENCE [LARGE SCALE GENOMIC DNA]</scope>
    <source>
        <strain evidence="4 5">JCM 14344</strain>
    </source>
</reference>
<dbReference type="Gene3D" id="3.40.50.720">
    <property type="entry name" value="NAD(P)-binding Rossmann-like Domain"/>
    <property type="match status" value="1"/>
</dbReference>
<dbReference type="RefSeq" id="WP_275822007.1">
    <property type="nucleotide sequence ID" value="NZ_BAAANM010000041.1"/>
</dbReference>
<organism evidence="4 5">
    <name type="scientific">Streptantibioticus ferralitis</name>
    <dbReference type="NCBI Taxonomy" id="236510"/>
    <lineage>
        <taxon>Bacteria</taxon>
        <taxon>Bacillati</taxon>
        <taxon>Actinomycetota</taxon>
        <taxon>Actinomycetes</taxon>
        <taxon>Kitasatosporales</taxon>
        <taxon>Streptomycetaceae</taxon>
        <taxon>Streptantibioticus</taxon>
    </lineage>
</organism>
<accession>A0ABT5ZAQ4</accession>
<dbReference type="Pfam" id="PF01408">
    <property type="entry name" value="GFO_IDH_MocA"/>
    <property type="match status" value="1"/>
</dbReference>
<dbReference type="InterPro" id="IPR055170">
    <property type="entry name" value="GFO_IDH_MocA-like_dom"/>
</dbReference>
<evidence type="ECO:0000259" key="2">
    <source>
        <dbReference type="Pfam" id="PF01408"/>
    </source>
</evidence>
<dbReference type="InterPro" id="IPR000683">
    <property type="entry name" value="Gfo/Idh/MocA-like_OxRdtase_N"/>
</dbReference>
<evidence type="ECO:0000313" key="5">
    <source>
        <dbReference type="Proteomes" id="UP001220022"/>
    </source>
</evidence>
<feature type="domain" description="GFO/IDH/MocA-like oxidoreductase" evidence="3">
    <location>
        <begin position="140"/>
        <end position="233"/>
    </location>
</feature>
<dbReference type="InterPro" id="IPR036291">
    <property type="entry name" value="NAD(P)-bd_dom_sf"/>
</dbReference>
<dbReference type="Proteomes" id="UP001220022">
    <property type="component" value="Unassembled WGS sequence"/>
</dbReference>
<evidence type="ECO:0000256" key="1">
    <source>
        <dbReference type="ARBA" id="ARBA00023002"/>
    </source>
</evidence>
<dbReference type="InterPro" id="IPR050463">
    <property type="entry name" value="Gfo/Idh/MocA_oxidrdct_glycsds"/>
</dbReference>
<protein>
    <submittedName>
        <fullName evidence="4">Gfo/Idh/MocA family oxidoreductase</fullName>
    </submittedName>
</protein>